<evidence type="ECO:0000313" key="2">
    <source>
        <dbReference type="Proteomes" id="UP001281410"/>
    </source>
</evidence>
<name>A0AAD9ZZD3_9ROSI</name>
<reference evidence="1" key="1">
    <citation type="journal article" date="2023" name="Plant J.">
        <title>Genome sequences and population genomics provide insights into the demographic history, inbreeding, and mutation load of two 'living fossil' tree species of Dipteronia.</title>
        <authorList>
            <person name="Feng Y."/>
            <person name="Comes H.P."/>
            <person name="Chen J."/>
            <person name="Zhu S."/>
            <person name="Lu R."/>
            <person name="Zhang X."/>
            <person name="Li P."/>
            <person name="Qiu J."/>
            <person name="Olsen K.M."/>
            <person name="Qiu Y."/>
        </authorList>
    </citation>
    <scope>NUCLEOTIDE SEQUENCE</scope>
    <source>
        <strain evidence="1">NBL</strain>
    </source>
</reference>
<proteinExistence type="predicted"/>
<dbReference type="EMBL" id="JANJYJ010000007">
    <property type="protein sequence ID" value="KAK3197865.1"/>
    <property type="molecule type" value="Genomic_DNA"/>
</dbReference>
<accession>A0AAD9ZZD3</accession>
<sequence length="94" mass="10891">MKFLHSLRRILRCFEMASGLRINFHKSCIVKVGKSDLVKVDWEKAFRCNRASLPISYLSLPLGANPIMKNFLEPGGPKDREPLDFLEKEFPIER</sequence>
<evidence type="ECO:0000313" key="1">
    <source>
        <dbReference type="EMBL" id="KAK3197865.1"/>
    </source>
</evidence>
<protein>
    <recommendedName>
        <fullName evidence="3">Reverse transcriptase</fullName>
    </recommendedName>
</protein>
<dbReference type="PANTHER" id="PTHR33116">
    <property type="entry name" value="REVERSE TRANSCRIPTASE ZINC-BINDING DOMAIN-CONTAINING PROTEIN-RELATED-RELATED"/>
    <property type="match status" value="1"/>
</dbReference>
<dbReference type="PANTHER" id="PTHR33116:SF75">
    <property type="entry name" value="RIBONUCLEASE H PROTEIN"/>
    <property type="match status" value="1"/>
</dbReference>
<comment type="caution">
    <text evidence="1">The sequence shown here is derived from an EMBL/GenBank/DDBJ whole genome shotgun (WGS) entry which is preliminary data.</text>
</comment>
<keyword evidence="2" id="KW-1185">Reference proteome</keyword>
<organism evidence="1 2">
    <name type="scientific">Dipteronia sinensis</name>
    <dbReference type="NCBI Taxonomy" id="43782"/>
    <lineage>
        <taxon>Eukaryota</taxon>
        <taxon>Viridiplantae</taxon>
        <taxon>Streptophyta</taxon>
        <taxon>Embryophyta</taxon>
        <taxon>Tracheophyta</taxon>
        <taxon>Spermatophyta</taxon>
        <taxon>Magnoliopsida</taxon>
        <taxon>eudicotyledons</taxon>
        <taxon>Gunneridae</taxon>
        <taxon>Pentapetalae</taxon>
        <taxon>rosids</taxon>
        <taxon>malvids</taxon>
        <taxon>Sapindales</taxon>
        <taxon>Sapindaceae</taxon>
        <taxon>Hippocastanoideae</taxon>
        <taxon>Acereae</taxon>
        <taxon>Dipteronia</taxon>
    </lineage>
</organism>
<dbReference type="Proteomes" id="UP001281410">
    <property type="component" value="Unassembled WGS sequence"/>
</dbReference>
<gene>
    <name evidence="1" type="ORF">Dsin_021280</name>
</gene>
<dbReference type="AlphaFoldDB" id="A0AAD9ZZD3"/>
<evidence type="ECO:0008006" key="3">
    <source>
        <dbReference type="Google" id="ProtNLM"/>
    </source>
</evidence>